<name>A0AC34G599_9BILA</name>
<accession>A0AC34G599</accession>
<organism evidence="1 2">
    <name type="scientific">Panagrolaimus sp. ES5</name>
    <dbReference type="NCBI Taxonomy" id="591445"/>
    <lineage>
        <taxon>Eukaryota</taxon>
        <taxon>Metazoa</taxon>
        <taxon>Ecdysozoa</taxon>
        <taxon>Nematoda</taxon>
        <taxon>Chromadorea</taxon>
        <taxon>Rhabditida</taxon>
        <taxon>Tylenchina</taxon>
        <taxon>Panagrolaimomorpha</taxon>
        <taxon>Panagrolaimoidea</taxon>
        <taxon>Panagrolaimidae</taxon>
        <taxon>Panagrolaimus</taxon>
    </lineage>
</organism>
<sequence>MYLSEIANPGIFLSPIYGGYYTGTMNAPKTLYSLTTYRNDYNTYIIDLNVKSMDGNGTVIFHNADQNVNTTLHPNQTITQEGTNFKLNYQNFDNFNFFIEYTVTQIKATTTTRTTTTPKPTTTPPIQPTNVTLNSENPYYVFWLDNLEYSGYLTVCTENDDTLELFVTTGNYLNNYNLYDYNGFYHFVGSSTDASNWRNIAIYTNALSLTFLSDISLTLNTPNSIIIKDEKLNQRGIIVSPSYTGFSTKVNGSNLLYQFNNYGGTTNKMGISFTVKKLDNSVK</sequence>
<dbReference type="Proteomes" id="UP000887579">
    <property type="component" value="Unplaced"/>
</dbReference>
<protein>
    <submittedName>
        <fullName evidence="2">Uncharacterized protein</fullName>
    </submittedName>
</protein>
<proteinExistence type="predicted"/>
<evidence type="ECO:0000313" key="1">
    <source>
        <dbReference type="Proteomes" id="UP000887579"/>
    </source>
</evidence>
<reference evidence="2" key="1">
    <citation type="submission" date="2022-11" db="UniProtKB">
        <authorList>
            <consortium name="WormBaseParasite"/>
        </authorList>
    </citation>
    <scope>IDENTIFICATION</scope>
</reference>
<evidence type="ECO:0000313" key="2">
    <source>
        <dbReference type="WBParaSite" id="ES5_v2.g24855.t1"/>
    </source>
</evidence>
<dbReference type="WBParaSite" id="ES5_v2.g24855.t1">
    <property type="protein sequence ID" value="ES5_v2.g24855.t1"/>
    <property type="gene ID" value="ES5_v2.g24855"/>
</dbReference>